<keyword evidence="5 7" id="KW-1133">Transmembrane helix</keyword>
<accession>A0A928UUY5</accession>
<feature type="transmembrane region" description="Helical" evidence="7">
    <location>
        <begin position="105"/>
        <end position="123"/>
    </location>
</feature>
<evidence type="ECO:0000256" key="7">
    <source>
        <dbReference type="SAM" id="Phobius"/>
    </source>
</evidence>
<dbReference type="Pfam" id="PF07681">
    <property type="entry name" value="DoxX"/>
    <property type="match status" value="1"/>
</dbReference>
<dbReference type="InterPro" id="IPR051907">
    <property type="entry name" value="DoxX-like_oxidoreductase"/>
</dbReference>
<dbReference type="InterPro" id="IPR032808">
    <property type="entry name" value="DoxX"/>
</dbReference>
<keyword evidence="4 7" id="KW-0812">Transmembrane</keyword>
<evidence type="ECO:0000256" key="3">
    <source>
        <dbReference type="ARBA" id="ARBA00022475"/>
    </source>
</evidence>
<comment type="caution">
    <text evidence="8">The sequence shown here is derived from an EMBL/GenBank/DDBJ whole genome shotgun (WGS) entry which is preliminary data.</text>
</comment>
<evidence type="ECO:0000313" key="9">
    <source>
        <dbReference type="Proteomes" id="UP000616201"/>
    </source>
</evidence>
<evidence type="ECO:0000256" key="2">
    <source>
        <dbReference type="ARBA" id="ARBA00006679"/>
    </source>
</evidence>
<name>A0A928UUY5_9SPHI</name>
<dbReference type="RefSeq" id="WP_196935349.1">
    <property type="nucleotide sequence ID" value="NZ_MU158698.1"/>
</dbReference>
<evidence type="ECO:0000313" key="8">
    <source>
        <dbReference type="EMBL" id="MBE8713408.1"/>
    </source>
</evidence>
<protein>
    <submittedName>
        <fullName evidence="8">DoxX family protein</fullName>
    </submittedName>
</protein>
<dbReference type="PANTHER" id="PTHR33452:SF1">
    <property type="entry name" value="INNER MEMBRANE PROTEIN YPHA-RELATED"/>
    <property type="match status" value="1"/>
</dbReference>
<dbReference type="GO" id="GO:0005886">
    <property type="term" value="C:plasma membrane"/>
    <property type="evidence" value="ECO:0007669"/>
    <property type="project" value="UniProtKB-SubCell"/>
</dbReference>
<evidence type="ECO:0000256" key="5">
    <source>
        <dbReference type="ARBA" id="ARBA00022989"/>
    </source>
</evidence>
<gene>
    <name evidence="8" type="ORF">C4F49_06935</name>
</gene>
<keyword evidence="3" id="KW-1003">Cell membrane</keyword>
<feature type="transmembrane region" description="Helical" evidence="7">
    <location>
        <begin position="70"/>
        <end position="93"/>
    </location>
</feature>
<evidence type="ECO:0000256" key="6">
    <source>
        <dbReference type="ARBA" id="ARBA00023136"/>
    </source>
</evidence>
<dbReference type="EMBL" id="PRDK01000004">
    <property type="protein sequence ID" value="MBE8713408.1"/>
    <property type="molecule type" value="Genomic_DNA"/>
</dbReference>
<keyword evidence="6 7" id="KW-0472">Membrane</keyword>
<dbReference type="PANTHER" id="PTHR33452">
    <property type="entry name" value="OXIDOREDUCTASE CATD-RELATED"/>
    <property type="match status" value="1"/>
</dbReference>
<evidence type="ECO:0000256" key="4">
    <source>
        <dbReference type="ARBA" id="ARBA00022692"/>
    </source>
</evidence>
<dbReference type="AlphaFoldDB" id="A0A928UUY5"/>
<keyword evidence="9" id="KW-1185">Reference proteome</keyword>
<reference evidence="8" key="1">
    <citation type="submission" date="2018-02" db="EMBL/GenBank/DDBJ databases">
        <authorList>
            <person name="Vasarhelyi B.M."/>
            <person name="Deshmukh S."/>
            <person name="Balint B."/>
            <person name="Kukolya J."/>
        </authorList>
    </citation>
    <scope>NUCLEOTIDE SEQUENCE</scope>
    <source>
        <strain evidence="8">KB22</strain>
    </source>
</reference>
<comment type="similarity">
    <text evidence="2">Belongs to the DoxX family.</text>
</comment>
<organism evidence="8 9">
    <name type="scientific">Sphingobacterium hungaricum</name>
    <dbReference type="NCBI Taxonomy" id="2082723"/>
    <lineage>
        <taxon>Bacteria</taxon>
        <taxon>Pseudomonadati</taxon>
        <taxon>Bacteroidota</taxon>
        <taxon>Sphingobacteriia</taxon>
        <taxon>Sphingobacteriales</taxon>
        <taxon>Sphingobacteriaceae</taxon>
        <taxon>Sphingobacterium</taxon>
    </lineage>
</organism>
<proteinExistence type="inferred from homology"/>
<comment type="subcellular location">
    <subcellularLocation>
        <location evidence="1">Cell membrane</location>
        <topology evidence="1">Multi-pass membrane protein</topology>
    </subcellularLocation>
</comment>
<evidence type="ECO:0000256" key="1">
    <source>
        <dbReference type="ARBA" id="ARBA00004651"/>
    </source>
</evidence>
<dbReference type="Proteomes" id="UP000616201">
    <property type="component" value="Unassembled WGS sequence"/>
</dbReference>
<sequence length="132" mass="14175">MKNLSKYRDLGILIIRLGIGAMMLTHGVPKLLGGVDTWEKVGSSMGIFGIHFLPVVWGFLAAATETVGSILLILGLWTRPACLLLAFTMLVALSKHLAQGDGLSGASHAIEFFCVYLGLLFIGPGKYSVDKR</sequence>
<feature type="transmembrane region" description="Helical" evidence="7">
    <location>
        <begin position="41"/>
        <end position="63"/>
    </location>
</feature>
<feature type="transmembrane region" description="Helical" evidence="7">
    <location>
        <begin position="12"/>
        <end position="29"/>
    </location>
</feature>